<dbReference type="RefSeq" id="WP_379839612.1">
    <property type="nucleotide sequence ID" value="NZ_JBHRYQ010000001.1"/>
</dbReference>
<feature type="transmembrane region" description="Helical" evidence="1">
    <location>
        <begin position="379"/>
        <end position="399"/>
    </location>
</feature>
<feature type="transmembrane region" description="Helical" evidence="1">
    <location>
        <begin position="204"/>
        <end position="223"/>
    </location>
</feature>
<feature type="transmembrane region" description="Helical" evidence="1">
    <location>
        <begin position="181"/>
        <end position="198"/>
    </location>
</feature>
<evidence type="ECO:0000256" key="1">
    <source>
        <dbReference type="SAM" id="Phobius"/>
    </source>
</evidence>
<feature type="transmembrane region" description="Helical" evidence="1">
    <location>
        <begin position="432"/>
        <end position="449"/>
    </location>
</feature>
<accession>A0ABV7Z1M3</accession>
<evidence type="ECO:0000313" key="2">
    <source>
        <dbReference type="EMBL" id="MFC3812719.1"/>
    </source>
</evidence>
<evidence type="ECO:0000313" key="3">
    <source>
        <dbReference type="Proteomes" id="UP001595616"/>
    </source>
</evidence>
<gene>
    <name evidence="2" type="ORF">ACFOOI_18800</name>
</gene>
<dbReference type="Proteomes" id="UP001595616">
    <property type="component" value="Unassembled WGS sequence"/>
</dbReference>
<comment type="caution">
    <text evidence="2">The sequence shown here is derived from an EMBL/GenBank/DDBJ whole genome shotgun (WGS) entry which is preliminary data.</text>
</comment>
<keyword evidence="1" id="KW-0472">Membrane</keyword>
<name>A0ABV7Z1M3_9BACT</name>
<proteinExistence type="predicted"/>
<reference evidence="3" key="1">
    <citation type="journal article" date="2019" name="Int. J. Syst. Evol. Microbiol.">
        <title>The Global Catalogue of Microorganisms (GCM) 10K type strain sequencing project: providing services to taxonomists for standard genome sequencing and annotation.</title>
        <authorList>
            <consortium name="The Broad Institute Genomics Platform"/>
            <consortium name="The Broad Institute Genome Sequencing Center for Infectious Disease"/>
            <person name="Wu L."/>
            <person name="Ma J."/>
        </authorList>
    </citation>
    <scope>NUCLEOTIDE SEQUENCE [LARGE SCALE GENOMIC DNA]</scope>
    <source>
        <strain evidence="3">CECT 7956</strain>
    </source>
</reference>
<feature type="transmembrane region" description="Helical" evidence="1">
    <location>
        <begin position="265"/>
        <end position="286"/>
    </location>
</feature>
<feature type="transmembrane region" description="Helical" evidence="1">
    <location>
        <begin position="20"/>
        <end position="38"/>
    </location>
</feature>
<feature type="transmembrane region" description="Helical" evidence="1">
    <location>
        <begin position="149"/>
        <end position="169"/>
    </location>
</feature>
<organism evidence="2 3">
    <name type="scientific">Lacihabitans lacunae</name>
    <dbReference type="NCBI Taxonomy" id="1028214"/>
    <lineage>
        <taxon>Bacteria</taxon>
        <taxon>Pseudomonadati</taxon>
        <taxon>Bacteroidota</taxon>
        <taxon>Cytophagia</taxon>
        <taxon>Cytophagales</taxon>
        <taxon>Leadbetterellaceae</taxon>
        <taxon>Lacihabitans</taxon>
    </lineage>
</organism>
<keyword evidence="1" id="KW-0812">Transmembrane</keyword>
<feature type="transmembrane region" description="Helical" evidence="1">
    <location>
        <begin position="455"/>
        <end position="471"/>
    </location>
</feature>
<feature type="transmembrane region" description="Helical" evidence="1">
    <location>
        <begin position="405"/>
        <end position="425"/>
    </location>
</feature>
<keyword evidence="3" id="KW-1185">Reference proteome</keyword>
<feature type="transmembrane region" description="Helical" evidence="1">
    <location>
        <begin position="230"/>
        <end position="259"/>
    </location>
</feature>
<protein>
    <recommendedName>
        <fullName evidence="4">Glycosyltransferase RgtA/B/C/D-like domain-containing protein</fullName>
    </recommendedName>
</protein>
<keyword evidence="1" id="KW-1133">Transmembrane helix</keyword>
<dbReference type="EMBL" id="JBHRYQ010000001">
    <property type="protein sequence ID" value="MFC3812719.1"/>
    <property type="molecule type" value="Genomic_DNA"/>
</dbReference>
<sequence length="659" mass="77471">MYPNIRRFRITISREVFVKIYILLFAVTYIATELFSFFDIISSGVFRVFWLLFLIVVFVFFRFKTPQTYYKPKFIDICWFSVLGLLAILAIFTPPNNYDSMAYHLARVMHWIQNGNIEHYPTSILRQLYYNPLAEYLSLHLILIFGNDYFVNLIQLFALLGSSLSISLIISKFTTSKNIQLLGGILICSNPMAILEATTTQNDLVATFFYLSALYFGLQYFNFTKKKSDGLWLVLSLTLGGLVKFSVWIFFLPILIYFTVRNFRAVYHIAAYGVLAFLFFFTPFFYRNYHTFGGVFGPSGDSKLNIQVLNSTFNIQNLYSNALRNLANSLGLPFNIWNNIIDSIIVWLHDIFNLKIDSPVNTYREVKFKAFFGYTEDNIGYFLGFILSVWALILLFKNWQKLKPARLIAFFCISGFLTFSFLLKYQPMHQRLLLPISSLICVWFALTFSERQLRYFTLVSLAFSTFLIFVNKSKPIWVIEKTARNLLHQPPNMLEIDKSITQKPFIDSLKLFYLDQNKNFNNSFLIKKHLSENQKKEAYLFLKKKNLLNTREGIFKQSRTEQYFANKPYLFEEYNKIKSILEKDNCQNIGLQIGFDAMEYPLWVMNPHKKFEHINPFPELHFPEKQESFDCLITDQEKLTYHPLTKQKYTVGEMFVIIF</sequence>
<feature type="transmembrane region" description="Helical" evidence="1">
    <location>
        <begin position="44"/>
        <end position="62"/>
    </location>
</feature>
<feature type="transmembrane region" description="Helical" evidence="1">
    <location>
        <begin position="74"/>
        <end position="93"/>
    </location>
</feature>
<evidence type="ECO:0008006" key="4">
    <source>
        <dbReference type="Google" id="ProtNLM"/>
    </source>
</evidence>